<dbReference type="Gene3D" id="1.10.390.10">
    <property type="entry name" value="Neutral Protease Domain 2"/>
    <property type="match status" value="1"/>
</dbReference>
<feature type="domain" description="Peptidase M4 C-terminal" evidence="5">
    <location>
        <begin position="1"/>
        <end position="134"/>
    </location>
</feature>
<dbReference type="PANTHER" id="PTHR33794">
    <property type="entry name" value="BACILLOLYSIN"/>
    <property type="match status" value="1"/>
</dbReference>
<evidence type="ECO:0000256" key="1">
    <source>
        <dbReference type="ARBA" id="ARBA00022670"/>
    </source>
</evidence>
<evidence type="ECO:0000259" key="5">
    <source>
        <dbReference type="Pfam" id="PF02868"/>
    </source>
</evidence>
<proteinExistence type="predicted"/>
<dbReference type="Pfam" id="PF02868">
    <property type="entry name" value="Peptidase_M4_C"/>
    <property type="match status" value="1"/>
</dbReference>
<keyword evidence="7" id="KW-1185">Reference proteome</keyword>
<evidence type="ECO:0000256" key="3">
    <source>
        <dbReference type="ARBA" id="ARBA00022833"/>
    </source>
</evidence>
<keyword evidence="1" id="KW-0645">Protease</keyword>
<evidence type="ECO:0000313" key="6">
    <source>
        <dbReference type="EMBL" id="WIV62252.1"/>
    </source>
</evidence>
<dbReference type="PANTHER" id="PTHR33794:SF1">
    <property type="entry name" value="BACILLOLYSIN"/>
    <property type="match status" value="1"/>
</dbReference>
<keyword evidence="3" id="KW-0862">Zinc</keyword>
<name>A0ABY8Y2Z9_9PSEU</name>
<keyword evidence="2" id="KW-0378">Hydrolase</keyword>
<dbReference type="InterPro" id="IPR027268">
    <property type="entry name" value="Peptidase_M4/M1_CTD_sf"/>
</dbReference>
<sequence length="162" mass="17086">MNEGLSDVFGKFIGITSNDPNDTGENRWLIGAGSSLGAIRNMKDPRSSLKPQPDMVNGPGWDTNNPDEHINDGVVNKADYLITDGDTFNGQTVRGLGLDKSVQIWWGVENTLTQSATFKDVGDALNSSCAALAKAGTAGITTDDCAQVGNAVKATQLDQDPS</sequence>
<accession>A0ABY8Y2Z9</accession>
<organism evidence="6 7">
    <name type="scientific">Amycolatopsis nalaikhensis</name>
    <dbReference type="NCBI Taxonomy" id="715472"/>
    <lineage>
        <taxon>Bacteria</taxon>
        <taxon>Bacillati</taxon>
        <taxon>Actinomycetota</taxon>
        <taxon>Actinomycetes</taxon>
        <taxon>Pseudonocardiales</taxon>
        <taxon>Pseudonocardiaceae</taxon>
        <taxon>Amycolatopsis</taxon>
    </lineage>
</organism>
<protein>
    <submittedName>
        <fullName evidence="6">M4 family metallopeptidase</fullName>
    </submittedName>
</protein>
<dbReference type="EMBL" id="CP127173">
    <property type="protein sequence ID" value="WIV62252.1"/>
    <property type="molecule type" value="Genomic_DNA"/>
</dbReference>
<dbReference type="InterPro" id="IPR001570">
    <property type="entry name" value="Peptidase_M4_C_domain"/>
</dbReference>
<evidence type="ECO:0000256" key="4">
    <source>
        <dbReference type="ARBA" id="ARBA00023049"/>
    </source>
</evidence>
<keyword evidence="4" id="KW-0482">Metalloprotease</keyword>
<evidence type="ECO:0000313" key="7">
    <source>
        <dbReference type="Proteomes" id="UP001227101"/>
    </source>
</evidence>
<reference evidence="6 7" key="1">
    <citation type="submission" date="2023-06" db="EMBL/GenBank/DDBJ databases">
        <authorList>
            <person name="Oyuntsetseg B."/>
            <person name="Kim S.B."/>
        </authorList>
    </citation>
    <scope>NUCLEOTIDE SEQUENCE [LARGE SCALE GENOMIC DNA]</scope>
    <source>
        <strain evidence="6 7">2-2</strain>
    </source>
</reference>
<dbReference type="Proteomes" id="UP001227101">
    <property type="component" value="Chromosome"/>
</dbReference>
<evidence type="ECO:0000256" key="2">
    <source>
        <dbReference type="ARBA" id="ARBA00022801"/>
    </source>
</evidence>
<dbReference type="SUPFAM" id="SSF55486">
    <property type="entry name" value="Metalloproteases ('zincins'), catalytic domain"/>
    <property type="match status" value="1"/>
</dbReference>
<dbReference type="InterPro" id="IPR050728">
    <property type="entry name" value="Zinc_Metalloprotease_M4"/>
</dbReference>
<gene>
    <name evidence="6" type="ORF">QP939_41345</name>
</gene>
<dbReference type="RefSeq" id="WP_285459962.1">
    <property type="nucleotide sequence ID" value="NZ_CP127173.1"/>
</dbReference>